<evidence type="ECO:0008006" key="3">
    <source>
        <dbReference type="Google" id="ProtNLM"/>
    </source>
</evidence>
<dbReference type="InterPro" id="IPR024224">
    <property type="entry name" value="DENND6"/>
</dbReference>
<dbReference type="PANTHER" id="PTHR13677">
    <property type="entry name" value="LD41638P"/>
    <property type="match status" value="1"/>
</dbReference>
<proteinExistence type="predicted"/>
<dbReference type="EMBL" id="JAPDRL010000010">
    <property type="protein sequence ID" value="KAJ9667887.1"/>
    <property type="molecule type" value="Genomic_DNA"/>
</dbReference>
<sequence>MQSDFFTSGSQGGTPDRFVVGITNPFLLQRLSAVNGTDSGTAPHILCLQNHEQSIPVKREKSLRHRNDPGFDIPGAGRLAPPATTKKYLKVDSSFVQQLESMLKDESTFEEIGPFVRRHFAELTAQFLAPFSRYFAASMSSSVATPGGNLAYANFSEADFLQSLSKHGTSAKFRGQNHFQRHRARDALYGSFCRSPNFYSWLEMKFSLEKEASAGVLG</sequence>
<keyword evidence="2" id="KW-1185">Reference proteome</keyword>
<reference evidence="1" key="1">
    <citation type="submission" date="2022-10" db="EMBL/GenBank/DDBJ databases">
        <title>Culturing micro-colonial fungi from biological soil crusts in the Mojave desert and describing Neophaeococcomyces mojavensis, and introducing the new genera and species Taxawa tesnikishii.</title>
        <authorList>
            <person name="Kurbessoian T."/>
            <person name="Stajich J.E."/>
        </authorList>
    </citation>
    <scope>NUCLEOTIDE SEQUENCE</scope>
    <source>
        <strain evidence="1">TK_1</strain>
    </source>
</reference>
<evidence type="ECO:0000313" key="1">
    <source>
        <dbReference type="EMBL" id="KAJ9667887.1"/>
    </source>
</evidence>
<accession>A0ABQ9P0G3</accession>
<comment type="caution">
    <text evidence="1">The sequence shown here is derived from an EMBL/GenBank/DDBJ whole genome shotgun (WGS) entry which is preliminary data.</text>
</comment>
<protein>
    <recommendedName>
        <fullName evidence="3">UDENN domain-containing protein</fullName>
    </recommendedName>
</protein>
<organism evidence="1 2">
    <name type="scientific">Coniosporium apollinis</name>
    <dbReference type="NCBI Taxonomy" id="61459"/>
    <lineage>
        <taxon>Eukaryota</taxon>
        <taxon>Fungi</taxon>
        <taxon>Dikarya</taxon>
        <taxon>Ascomycota</taxon>
        <taxon>Pezizomycotina</taxon>
        <taxon>Dothideomycetes</taxon>
        <taxon>Dothideomycetes incertae sedis</taxon>
        <taxon>Coniosporium</taxon>
    </lineage>
</organism>
<dbReference type="PANTHER" id="PTHR13677:SF0">
    <property type="entry name" value="LD41638P"/>
    <property type="match status" value="1"/>
</dbReference>
<dbReference type="Proteomes" id="UP001172684">
    <property type="component" value="Unassembled WGS sequence"/>
</dbReference>
<evidence type="ECO:0000313" key="2">
    <source>
        <dbReference type="Proteomes" id="UP001172684"/>
    </source>
</evidence>
<name>A0ABQ9P0G3_9PEZI</name>
<gene>
    <name evidence="1" type="ORF">H2201_002073</name>
</gene>